<dbReference type="SUPFAM" id="SSF52540">
    <property type="entry name" value="P-loop containing nucleoside triphosphate hydrolases"/>
    <property type="match status" value="1"/>
</dbReference>
<evidence type="ECO:0000256" key="5">
    <source>
        <dbReference type="ARBA" id="ARBA00022741"/>
    </source>
</evidence>
<evidence type="ECO:0000256" key="4">
    <source>
        <dbReference type="ARBA" id="ARBA00022475"/>
    </source>
</evidence>
<dbReference type="PANTHER" id="PTHR43553">
    <property type="entry name" value="HEAVY METAL TRANSPORTER"/>
    <property type="match status" value="1"/>
</dbReference>
<dbReference type="InterPro" id="IPR015856">
    <property type="entry name" value="ABC_transpr_CbiO/EcfA_su"/>
</dbReference>
<evidence type="ECO:0000256" key="3">
    <source>
        <dbReference type="ARBA" id="ARBA00022448"/>
    </source>
</evidence>
<dbReference type="CDD" id="cd03225">
    <property type="entry name" value="ABC_cobalt_CbiO_domain1"/>
    <property type="match status" value="1"/>
</dbReference>
<evidence type="ECO:0000256" key="6">
    <source>
        <dbReference type="ARBA" id="ARBA00022840"/>
    </source>
</evidence>
<keyword evidence="4" id="KW-1003">Cell membrane</keyword>
<evidence type="ECO:0000259" key="9">
    <source>
        <dbReference type="PROSITE" id="PS50893"/>
    </source>
</evidence>
<keyword evidence="11" id="KW-1185">Reference proteome</keyword>
<sequence>MIDIKNVSYFYNQDILALKNINLHVQEGEAVALIGVNGCGKSTLMKLINGLISPKEGNYFFEGEEITYKKLQNEKFSKAFHKKVGFVFQNSEVQLFCSNVYDEIAFGPRQMGMREEEVEKRVNDTLKLLKIEDLKNRQPYHLSGGEKKKVAIATVVVLNPDVYIFDEPMNGLDPKTKRFLKEFMVNINNAGKTIICSTHDFEYVKGIFKRAIVFSKDHSIMRDAAYDDVMKDTEFLYNNNII</sequence>
<keyword evidence="7" id="KW-1278">Translocase</keyword>
<dbReference type="PROSITE" id="PS50893">
    <property type="entry name" value="ABC_TRANSPORTER_2"/>
    <property type="match status" value="1"/>
</dbReference>
<evidence type="ECO:0000313" key="10">
    <source>
        <dbReference type="EMBL" id="MBK1811096.1"/>
    </source>
</evidence>
<keyword evidence="6 10" id="KW-0067">ATP-binding</keyword>
<comment type="subcellular location">
    <subcellularLocation>
        <location evidence="1">Cell membrane</location>
        <topology evidence="1">Peripheral membrane protein</topology>
    </subcellularLocation>
</comment>
<dbReference type="PANTHER" id="PTHR43553:SF27">
    <property type="entry name" value="ENERGY-COUPLING FACTOR TRANSPORTER ATP-BINDING PROTEIN ECFA2"/>
    <property type="match status" value="1"/>
</dbReference>
<feature type="domain" description="ABC transporter" evidence="9">
    <location>
        <begin position="2"/>
        <end position="242"/>
    </location>
</feature>
<evidence type="ECO:0000256" key="2">
    <source>
        <dbReference type="ARBA" id="ARBA00005417"/>
    </source>
</evidence>
<keyword evidence="3" id="KW-0813">Transport</keyword>
<keyword evidence="8" id="KW-0472">Membrane</keyword>
<organism evidence="10 11">
    <name type="scientific">Clostridium yunnanense</name>
    <dbReference type="NCBI Taxonomy" id="2800325"/>
    <lineage>
        <taxon>Bacteria</taxon>
        <taxon>Bacillati</taxon>
        <taxon>Bacillota</taxon>
        <taxon>Clostridia</taxon>
        <taxon>Eubacteriales</taxon>
        <taxon>Clostridiaceae</taxon>
        <taxon>Clostridium</taxon>
    </lineage>
</organism>
<accession>A0ABS1ENY3</accession>
<keyword evidence="5" id="KW-0547">Nucleotide-binding</keyword>
<dbReference type="EMBL" id="JAENHN010000032">
    <property type="protein sequence ID" value="MBK1811096.1"/>
    <property type="molecule type" value="Genomic_DNA"/>
</dbReference>
<protein>
    <submittedName>
        <fullName evidence="10">ABC transporter ATP-binding protein</fullName>
    </submittedName>
</protein>
<reference evidence="11" key="1">
    <citation type="submission" date="2021-01" db="EMBL/GenBank/DDBJ databases">
        <title>Genome public.</title>
        <authorList>
            <person name="Liu C."/>
            <person name="Sun Q."/>
        </authorList>
    </citation>
    <scope>NUCLEOTIDE SEQUENCE [LARGE SCALE GENOMIC DNA]</scope>
    <source>
        <strain evidence="11">YIM B02505</strain>
    </source>
</reference>
<dbReference type="InterPro" id="IPR003439">
    <property type="entry name" value="ABC_transporter-like_ATP-bd"/>
</dbReference>
<name>A0ABS1ENY3_9CLOT</name>
<evidence type="ECO:0000256" key="1">
    <source>
        <dbReference type="ARBA" id="ARBA00004202"/>
    </source>
</evidence>
<comment type="caution">
    <text evidence="10">The sequence shown here is derived from an EMBL/GenBank/DDBJ whole genome shotgun (WGS) entry which is preliminary data.</text>
</comment>
<evidence type="ECO:0000256" key="7">
    <source>
        <dbReference type="ARBA" id="ARBA00022967"/>
    </source>
</evidence>
<dbReference type="SMART" id="SM00382">
    <property type="entry name" value="AAA"/>
    <property type="match status" value="1"/>
</dbReference>
<dbReference type="InterPro" id="IPR027417">
    <property type="entry name" value="P-loop_NTPase"/>
</dbReference>
<dbReference type="InterPro" id="IPR017871">
    <property type="entry name" value="ABC_transporter-like_CS"/>
</dbReference>
<proteinExistence type="inferred from homology"/>
<dbReference type="Pfam" id="PF00005">
    <property type="entry name" value="ABC_tran"/>
    <property type="match status" value="1"/>
</dbReference>
<evidence type="ECO:0000313" key="11">
    <source>
        <dbReference type="Proteomes" id="UP000596739"/>
    </source>
</evidence>
<dbReference type="InterPro" id="IPR003593">
    <property type="entry name" value="AAA+_ATPase"/>
</dbReference>
<dbReference type="RefSeq" id="WP_200268968.1">
    <property type="nucleotide sequence ID" value="NZ_JAENHN010000032.1"/>
</dbReference>
<evidence type="ECO:0000256" key="8">
    <source>
        <dbReference type="ARBA" id="ARBA00023136"/>
    </source>
</evidence>
<dbReference type="GO" id="GO:0005524">
    <property type="term" value="F:ATP binding"/>
    <property type="evidence" value="ECO:0007669"/>
    <property type="project" value="UniProtKB-KW"/>
</dbReference>
<dbReference type="PROSITE" id="PS00211">
    <property type="entry name" value="ABC_TRANSPORTER_1"/>
    <property type="match status" value="1"/>
</dbReference>
<gene>
    <name evidence="10" type="ORF">JHL18_10695</name>
</gene>
<dbReference type="Gene3D" id="3.40.50.300">
    <property type="entry name" value="P-loop containing nucleotide triphosphate hydrolases"/>
    <property type="match status" value="1"/>
</dbReference>
<dbReference type="Proteomes" id="UP000596739">
    <property type="component" value="Unassembled WGS sequence"/>
</dbReference>
<comment type="similarity">
    <text evidence="2">Belongs to the ABC transporter superfamily.</text>
</comment>
<dbReference type="InterPro" id="IPR050095">
    <property type="entry name" value="ECF_ABC_transporter_ATP-bd"/>
</dbReference>